<dbReference type="RefSeq" id="XP_068370437.1">
    <property type="nucleotide sequence ID" value="XM_068496640.1"/>
</dbReference>
<dbReference type="AlphaFoldDB" id="A0A1J4L5S9"/>
<evidence type="ECO:0000256" key="1">
    <source>
        <dbReference type="PROSITE-ProRule" id="PRU00176"/>
    </source>
</evidence>
<dbReference type="GeneID" id="94831344"/>
<dbReference type="CDD" id="cd00590">
    <property type="entry name" value="RRM_SF"/>
    <property type="match status" value="1"/>
</dbReference>
<sequence>MFVTPLSQYTHEDSDYFNQNSFIFPSYAPLTPTVFEKINQYSNHDKNNFDFSHLLSRVSNTVIVKNIKIIRNQAALFEMFKNAGEISNYFPHLNKGFAIVIYFDSRSAERACKMFNGVNYEGSRIICDFVFKTESSKYYEKEKMKCPNVLLKPIQENRSSLSESEINNFMSKFGEIRQVIACSNNSFIIEFYDFRCARNAMKEGSLVIKQTFFNMETVLDINMKIKQISTETSIVHKFSGETEESVQKLHQFFFQKV</sequence>
<dbReference type="InterPro" id="IPR000504">
    <property type="entry name" value="RRM_dom"/>
</dbReference>
<evidence type="ECO:0000313" key="4">
    <source>
        <dbReference type="Proteomes" id="UP000179807"/>
    </source>
</evidence>
<keyword evidence="4" id="KW-1185">Reference proteome</keyword>
<gene>
    <name evidence="3" type="ORF">TRFO_12435</name>
</gene>
<evidence type="ECO:0000259" key="2">
    <source>
        <dbReference type="PROSITE" id="PS50102"/>
    </source>
</evidence>
<accession>A0A1J4L5S9</accession>
<protein>
    <recommendedName>
        <fullName evidence="2">RRM domain-containing protein</fullName>
    </recommendedName>
</protein>
<dbReference type="InterPro" id="IPR012677">
    <property type="entry name" value="Nucleotide-bd_a/b_plait_sf"/>
</dbReference>
<dbReference type="InterPro" id="IPR035979">
    <property type="entry name" value="RBD_domain_sf"/>
</dbReference>
<name>A0A1J4L5S9_9EUKA</name>
<organism evidence="3 4">
    <name type="scientific">Tritrichomonas foetus</name>
    <dbReference type="NCBI Taxonomy" id="1144522"/>
    <lineage>
        <taxon>Eukaryota</taxon>
        <taxon>Metamonada</taxon>
        <taxon>Parabasalia</taxon>
        <taxon>Tritrichomonadida</taxon>
        <taxon>Tritrichomonadidae</taxon>
        <taxon>Tritrichomonas</taxon>
    </lineage>
</organism>
<dbReference type="Proteomes" id="UP000179807">
    <property type="component" value="Unassembled WGS sequence"/>
</dbReference>
<proteinExistence type="predicted"/>
<dbReference type="Pfam" id="PF00076">
    <property type="entry name" value="RRM_1"/>
    <property type="match status" value="1"/>
</dbReference>
<dbReference type="VEuPathDB" id="TrichDB:TRFO_12435"/>
<dbReference type="GO" id="GO:0003723">
    <property type="term" value="F:RNA binding"/>
    <property type="evidence" value="ECO:0007669"/>
    <property type="project" value="UniProtKB-UniRule"/>
</dbReference>
<keyword evidence="1" id="KW-0694">RNA-binding</keyword>
<dbReference type="EMBL" id="MLAK01000014">
    <property type="protein sequence ID" value="OHT17301.1"/>
    <property type="molecule type" value="Genomic_DNA"/>
</dbReference>
<dbReference type="PROSITE" id="PS50102">
    <property type="entry name" value="RRM"/>
    <property type="match status" value="1"/>
</dbReference>
<reference evidence="3" key="1">
    <citation type="submission" date="2016-10" db="EMBL/GenBank/DDBJ databases">
        <authorList>
            <person name="Benchimol M."/>
            <person name="Almeida L.G."/>
            <person name="Vasconcelos A.T."/>
            <person name="Perreira-Neves A."/>
            <person name="Rosa I.A."/>
            <person name="Tasca T."/>
            <person name="Bogo M.R."/>
            <person name="de Souza W."/>
        </authorList>
    </citation>
    <scope>NUCLEOTIDE SEQUENCE [LARGE SCALE GENOMIC DNA]</scope>
    <source>
        <strain evidence="3">K</strain>
    </source>
</reference>
<dbReference type="SUPFAM" id="SSF54928">
    <property type="entry name" value="RNA-binding domain, RBD"/>
    <property type="match status" value="1"/>
</dbReference>
<feature type="domain" description="RRM" evidence="2">
    <location>
        <begin position="60"/>
        <end position="132"/>
    </location>
</feature>
<comment type="caution">
    <text evidence="3">The sequence shown here is derived from an EMBL/GenBank/DDBJ whole genome shotgun (WGS) entry which is preliminary data.</text>
</comment>
<evidence type="ECO:0000313" key="3">
    <source>
        <dbReference type="EMBL" id="OHT17301.1"/>
    </source>
</evidence>
<dbReference type="SMART" id="SM00360">
    <property type="entry name" value="RRM"/>
    <property type="match status" value="2"/>
</dbReference>
<dbReference type="Gene3D" id="3.30.70.330">
    <property type="match status" value="1"/>
</dbReference>